<sequence length="530" mass="59928">MNRPAFASDLDAFQFMLKESVDRFLTDYRKGASDFSNFTSIFSRLLHILPDPPLEIVWFYASLTSFSTKLTTLHNSNQLSLVKDLFQLLVSCCSSCSTAKKIALLAPVICEIYGLVFVRRDLREEIEVVLEGVIGYISICCGACCHTSEEFEVLGSCFADMVRVWVVEKIGDNGKFGEDLRVFCPVISDGIRKQMVSRERFGVGDLAGVVMVEAFLLRLCLKFGCGISRAELKRELNTSAVQMMAAFRSYYFFDTLLRMLLEPVLPVVSLIKSDDAAYLQEILMEAVIMMDYSFFFPQKGIQIPDEHLKSLAVMWLLIADNAIQFVRETSAWNKVTLYGQAFFGSCVRYQLIKWVMDQPGLQGQRSLPNVSTPVALIKWLLNVEERGVRVFDCKILKIYAKAIICRSRADEELSAIFSEAQNLPENNLYYNGNVGKWKQGINYDLKMVDSMNVTFLDAPEPFKAGAANLTRKRKEGPLDEGDKQFKVVRSHLTDISVMEKVLSVTGDDNFSSVTEVDDPVSFENVEYMEQ</sequence>
<accession>A0AAV8U692</accession>
<comment type="caution">
    <text evidence="1">The sequence shown here is derived from an EMBL/GenBank/DDBJ whole genome shotgun (WGS) entry which is preliminary data.</text>
</comment>
<proteinExistence type="predicted"/>
<dbReference type="PANTHER" id="PTHR35505">
    <property type="entry name" value="OS01G0600300 PROTEIN"/>
    <property type="match status" value="1"/>
</dbReference>
<gene>
    <name evidence="1" type="ORF">K2173_017262</name>
</gene>
<evidence type="ECO:0000313" key="2">
    <source>
        <dbReference type="Proteomes" id="UP001159364"/>
    </source>
</evidence>
<dbReference type="AlphaFoldDB" id="A0AAV8U692"/>
<protein>
    <submittedName>
        <fullName evidence="1">Uncharacterized protein</fullName>
    </submittedName>
</protein>
<organism evidence="1 2">
    <name type="scientific">Erythroxylum novogranatense</name>
    <dbReference type="NCBI Taxonomy" id="1862640"/>
    <lineage>
        <taxon>Eukaryota</taxon>
        <taxon>Viridiplantae</taxon>
        <taxon>Streptophyta</taxon>
        <taxon>Embryophyta</taxon>
        <taxon>Tracheophyta</taxon>
        <taxon>Spermatophyta</taxon>
        <taxon>Magnoliopsida</taxon>
        <taxon>eudicotyledons</taxon>
        <taxon>Gunneridae</taxon>
        <taxon>Pentapetalae</taxon>
        <taxon>rosids</taxon>
        <taxon>fabids</taxon>
        <taxon>Malpighiales</taxon>
        <taxon>Erythroxylaceae</taxon>
        <taxon>Erythroxylum</taxon>
    </lineage>
</organism>
<dbReference type="Proteomes" id="UP001159364">
    <property type="component" value="Linkage Group LG01"/>
</dbReference>
<name>A0AAV8U692_9ROSI</name>
<keyword evidence="2" id="KW-1185">Reference proteome</keyword>
<dbReference type="PANTHER" id="PTHR35505:SF1">
    <property type="entry name" value="SNF2 DOMAIN PROTEIN"/>
    <property type="match status" value="1"/>
</dbReference>
<dbReference type="EMBL" id="JAIWQS010000001">
    <property type="protein sequence ID" value="KAJ8774816.1"/>
    <property type="molecule type" value="Genomic_DNA"/>
</dbReference>
<evidence type="ECO:0000313" key="1">
    <source>
        <dbReference type="EMBL" id="KAJ8774816.1"/>
    </source>
</evidence>
<reference evidence="1 2" key="1">
    <citation type="submission" date="2021-09" db="EMBL/GenBank/DDBJ databases">
        <title>Genomic insights and catalytic innovation underlie evolution of tropane alkaloids biosynthesis.</title>
        <authorList>
            <person name="Wang Y.-J."/>
            <person name="Tian T."/>
            <person name="Huang J.-P."/>
            <person name="Huang S.-X."/>
        </authorList>
    </citation>
    <scope>NUCLEOTIDE SEQUENCE [LARGE SCALE GENOMIC DNA]</scope>
    <source>
        <strain evidence="1">KIB-2018</strain>
        <tissue evidence="1">Leaf</tissue>
    </source>
</reference>